<dbReference type="AlphaFoldDB" id="A0A8J9YW70"/>
<evidence type="ECO:0000259" key="1">
    <source>
        <dbReference type="PROSITE" id="PS50234"/>
    </source>
</evidence>
<dbReference type="InterPro" id="IPR036465">
    <property type="entry name" value="vWFA_dom_sf"/>
</dbReference>
<dbReference type="Gene3D" id="3.50.4.10">
    <property type="entry name" value="Hepatocyte Growth Factor"/>
    <property type="match status" value="1"/>
</dbReference>
<feature type="domain" description="VWFA" evidence="1">
    <location>
        <begin position="170"/>
        <end position="340"/>
    </location>
</feature>
<dbReference type="SUPFAM" id="SSF53300">
    <property type="entry name" value="vWA-like"/>
    <property type="match status" value="1"/>
</dbReference>
<dbReference type="PRINTS" id="PR00453">
    <property type="entry name" value="VWFADOMAIN"/>
</dbReference>
<gene>
    <name evidence="3" type="primary">MATN2</name>
    <name evidence="3" type="ORF">BLAG_LOCUS6047</name>
</gene>
<dbReference type="PANTHER" id="PTHR24020:SF87">
    <property type="entry name" value="COLLAGEN ALPHA-1(VI) CHAIN-LIKE"/>
    <property type="match status" value="1"/>
</dbReference>
<evidence type="ECO:0000259" key="2">
    <source>
        <dbReference type="PROSITE" id="PS50948"/>
    </source>
</evidence>
<sequence length="343" mass="37011">MGSVQNPATYRFVLDPTAHTIGVSCLRRTSLRREDRAGRGSEKTRRLIVSYYCQSASNDSTTTDMLEKLLLTTAVVVTTIQGSSAQGTCDLSSFNHVPQTDCSGGDLASRGVVTLQACADDCCADSACQSFQHNINGECYLKSRLCSAGEKASSSAGNMYDRIPAVCSADIVLTLDMSSSIPQAQFNLAKNFMLAFIECAAFQGKDIRIGVILYNCVPRTYFDLGKYTRNSSYMRGAIHYMMRKGGETRTGVAIRHMKDTSDFRDGVPVAAVIFTDGQTSDDYAYEAGAARAAGIDLYAVGVGYPPLVDQTALETITDYSDRVLDKTQACVAAQKIMDDLCGG</sequence>
<evidence type="ECO:0000313" key="3">
    <source>
        <dbReference type="EMBL" id="CAH1242847.1"/>
    </source>
</evidence>
<dbReference type="InterPro" id="IPR050525">
    <property type="entry name" value="ECM_Assembly_Org"/>
</dbReference>
<dbReference type="Gene3D" id="3.40.50.410">
    <property type="entry name" value="von Willebrand factor, type A domain"/>
    <property type="match status" value="1"/>
</dbReference>
<dbReference type="Proteomes" id="UP000838412">
    <property type="component" value="Chromosome 13"/>
</dbReference>
<dbReference type="PROSITE" id="PS50948">
    <property type="entry name" value="PAN"/>
    <property type="match status" value="1"/>
</dbReference>
<dbReference type="InterPro" id="IPR002035">
    <property type="entry name" value="VWF_A"/>
</dbReference>
<dbReference type="OrthoDB" id="199024at2759"/>
<organism evidence="3 4">
    <name type="scientific">Branchiostoma lanceolatum</name>
    <name type="common">Common lancelet</name>
    <name type="synonym">Amphioxus lanceolatum</name>
    <dbReference type="NCBI Taxonomy" id="7740"/>
    <lineage>
        <taxon>Eukaryota</taxon>
        <taxon>Metazoa</taxon>
        <taxon>Chordata</taxon>
        <taxon>Cephalochordata</taxon>
        <taxon>Leptocardii</taxon>
        <taxon>Amphioxiformes</taxon>
        <taxon>Branchiostomatidae</taxon>
        <taxon>Branchiostoma</taxon>
    </lineage>
</organism>
<keyword evidence="4" id="KW-1185">Reference proteome</keyword>
<accession>A0A8J9YW70</accession>
<dbReference type="SMART" id="SM00327">
    <property type="entry name" value="VWA"/>
    <property type="match status" value="1"/>
</dbReference>
<name>A0A8J9YW70_BRALA</name>
<dbReference type="PROSITE" id="PS50234">
    <property type="entry name" value="VWFA"/>
    <property type="match status" value="1"/>
</dbReference>
<evidence type="ECO:0000313" key="4">
    <source>
        <dbReference type="Proteomes" id="UP000838412"/>
    </source>
</evidence>
<feature type="domain" description="Apple" evidence="2">
    <location>
        <begin position="89"/>
        <end position="167"/>
    </location>
</feature>
<dbReference type="EMBL" id="OV696698">
    <property type="protein sequence ID" value="CAH1242847.1"/>
    <property type="molecule type" value="Genomic_DNA"/>
</dbReference>
<reference evidence="3" key="1">
    <citation type="submission" date="2022-01" db="EMBL/GenBank/DDBJ databases">
        <authorList>
            <person name="Braso-Vives M."/>
        </authorList>
    </citation>
    <scope>NUCLEOTIDE SEQUENCE</scope>
</reference>
<proteinExistence type="predicted"/>
<dbReference type="InterPro" id="IPR003609">
    <property type="entry name" value="Pan_app"/>
</dbReference>
<dbReference type="Pfam" id="PF00092">
    <property type="entry name" value="VWA"/>
    <property type="match status" value="1"/>
</dbReference>
<protein>
    <submittedName>
        <fullName evidence="3">MATN2 protein</fullName>
    </submittedName>
</protein>
<dbReference type="PANTHER" id="PTHR24020">
    <property type="entry name" value="COLLAGEN ALPHA"/>
    <property type="match status" value="1"/>
</dbReference>